<evidence type="ECO:0000256" key="1">
    <source>
        <dbReference type="SAM" id="Phobius"/>
    </source>
</evidence>
<dbReference type="AlphaFoldDB" id="A0A1D1UJJ4"/>
<keyword evidence="1" id="KW-0812">Transmembrane</keyword>
<protein>
    <submittedName>
        <fullName evidence="2">Uncharacterized protein</fullName>
    </submittedName>
</protein>
<reference evidence="2 3" key="1">
    <citation type="journal article" date="2016" name="Nat. Commun.">
        <title>Extremotolerant tardigrade genome and improved radiotolerance of human cultured cells by tardigrade-unique protein.</title>
        <authorList>
            <person name="Hashimoto T."/>
            <person name="Horikawa D.D."/>
            <person name="Saito Y."/>
            <person name="Kuwahara H."/>
            <person name="Kozuka-Hata H."/>
            <person name="Shin-I T."/>
            <person name="Minakuchi Y."/>
            <person name="Ohishi K."/>
            <person name="Motoyama A."/>
            <person name="Aizu T."/>
            <person name="Enomoto A."/>
            <person name="Kondo K."/>
            <person name="Tanaka S."/>
            <person name="Hara Y."/>
            <person name="Koshikawa S."/>
            <person name="Sagara H."/>
            <person name="Miura T."/>
            <person name="Yokobori S."/>
            <person name="Miyagawa K."/>
            <person name="Suzuki Y."/>
            <person name="Kubo T."/>
            <person name="Oyama M."/>
            <person name="Kohara Y."/>
            <person name="Fujiyama A."/>
            <person name="Arakawa K."/>
            <person name="Katayama T."/>
            <person name="Toyoda A."/>
            <person name="Kunieda T."/>
        </authorList>
    </citation>
    <scope>NUCLEOTIDE SEQUENCE [LARGE SCALE GENOMIC DNA]</scope>
    <source>
        <strain evidence="2 3">YOKOZUNA-1</strain>
    </source>
</reference>
<sequence>MVSFCVVECRMTTNALISVGTLFGFVLLVWVANCAAAYWRSKKIHARTKERARVQTIVEERLGYGHPEPAQLRPQQSEIRLALPAPSSTISCRNIYAQELRDTNPFK</sequence>
<evidence type="ECO:0000313" key="3">
    <source>
        <dbReference type="Proteomes" id="UP000186922"/>
    </source>
</evidence>
<evidence type="ECO:0000313" key="2">
    <source>
        <dbReference type="EMBL" id="GAU88555.1"/>
    </source>
</evidence>
<keyword evidence="1" id="KW-1133">Transmembrane helix</keyword>
<dbReference type="Proteomes" id="UP000186922">
    <property type="component" value="Unassembled WGS sequence"/>
</dbReference>
<keyword evidence="3" id="KW-1185">Reference proteome</keyword>
<dbReference type="EMBL" id="BDGG01000001">
    <property type="protein sequence ID" value="GAU88555.1"/>
    <property type="molecule type" value="Genomic_DNA"/>
</dbReference>
<proteinExistence type="predicted"/>
<feature type="transmembrane region" description="Helical" evidence="1">
    <location>
        <begin position="15"/>
        <end position="39"/>
    </location>
</feature>
<keyword evidence="1" id="KW-0472">Membrane</keyword>
<gene>
    <name evidence="2" type="primary">RvY_01236-1</name>
    <name evidence="2" type="synonym">RvY_01236.1</name>
    <name evidence="2" type="ORF">RvY_01236</name>
</gene>
<organism evidence="2 3">
    <name type="scientific">Ramazzottius varieornatus</name>
    <name type="common">Water bear</name>
    <name type="synonym">Tardigrade</name>
    <dbReference type="NCBI Taxonomy" id="947166"/>
    <lineage>
        <taxon>Eukaryota</taxon>
        <taxon>Metazoa</taxon>
        <taxon>Ecdysozoa</taxon>
        <taxon>Tardigrada</taxon>
        <taxon>Eutardigrada</taxon>
        <taxon>Parachela</taxon>
        <taxon>Hypsibioidea</taxon>
        <taxon>Ramazzottiidae</taxon>
        <taxon>Ramazzottius</taxon>
    </lineage>
</organism>
<accession>A0A1D1UJJ4</accession>
<name>A0A1D1UJJ4_RAMVA</name>
<comment type="caution">
    <text evidence="2">The sequence shown here is derived from an EMBL/GenBank/DDBJ whole genome shotgun (WGS) entry which is preliminary data.</text>
</comment>